<dbReference type="InterPro" id="IPR000015">
    <property type="entry name" value="Fimb_usher"/>
</dbReference>
<dbReference type="Gene3D" id="2.60.40.3110">
    <property type="match status" value="1"/>
</dbReference>
<dbReference type="Pfam" id="PF00577">
    <property type="entry name" value="Usher"/>
    <property type="match status" value="1"/>
</dbReference>
<evidence type="ECO:0000256" key="4">
    <source>
        <dbReference type="ARBA" id="ARBA00022452"/>
    </source>
</evidence>
<dbReference type="PROSITE" id="PS01151">
    <property type="entry name" value="FIMBRIAL_USHER"/>
    <property type="match status" value="1"/>
</dbReference>
<gene>
    <name evidence="13" type="ORF">C3712_00570</name>
</gene>
<accession>A0ABX5A7H8</accession>
<keyword evidence="6" id="KW-0732">Signal</keyword>
<evidence type="ECO:0000256" key="1">
    <source>
        <dbReference type="ARBA" id="ARBA00004571"/>
    </source>
</evidence>
<organism evidence="13 14">
    <name type="scientific">Lelliottia aquatilis</name>
    <dbReference type="NCBI Taxonomy" id="2080838"/>
    <lineage>
        <taxon>Bacteria</taxon>
        <taxon>Pseudomonadati</taxon>
        <taxon>Pseudomonadota</taxon>
        <taxon>Gammaproteobacteria</taxon>
        <taxon>Enterobacterales</taxon>
        <taxon>Enterobacteriaceae</taxon>
        <taxon>Lelliottia</taxon>
    </lineage>
</organism>
<dbReference type="Gene3D" id="2.60.40.2610">
    <property type="entry name" value="Outer membrane usher protein FimD, plug domain"/>
    <property type="match status" value="1"/>
</dbReference>
<keyword evidence="7 9" id="KW-0472">Membrane</keyword>
<dbReference type="Gene3D" id="2.60.40.2070">
    <property type="match status" value="1"/>
</dbReference>
<dbReference type="InterPro" id="IPR025949">
    <property type="entry name" value="PapC-like_C"/>
</dbReference>
<comment type="subcellular location">
    <subcellularLocation>
        <location evidence="1 9">Cell outer membrane</location>
        <topology evidence="1 9">Multi-pass membrane protein</topology>
    </subcellularLocation>
</comment>
<sequence length="864" mass="93541">MSKQGLAVLRKNVFLPCVYLYCFSTFVFFSPFGFSATELNTNSEDGNPTSSEDTAAEFDTQLLRQEGQNKIDVSRFAYGSNVMPGKYRIDILVNENLVSHEEVTFKEGENNRVTPCLTPDIINSINLNLEKVPFDARKGLAALAACTDLANLIPDATVKFDADKQQLNIEVPQIYLQHTARGNIDPALWDSGVPALMLGYYMNGYESHYSNAGTSRSFYSSLNAGLNIGKWYFRHNGSYNWDQDTGGGYQSNNTYVQRDTEFVRGHIYLGQYYTSGQMFNSVSFTGAQLATDDRMLPASQRGYAPQIKGIAKTNAKVTVRQSGNILYQTTVAPGAFQIDDLGPTGYGGDLDVTIEEADGSTQQYSIPYSSLAQSLRPGAQQFTATAGKLRDYGESEQPMFYETTFMRGLTNILTAYTGTQYSQNYQAVLVGAAVGTPVGAVSADVTQSWSHIGGKTGDMVGQSFRLSYSKLINETNSNITIAAYRYSSSGYMDLQTAVQTRDAINHDGDPNTVWRSKNQFSLSLNQGLPAGMGNVYISSSMQNYWNNGDSYNMQYQVGYSNSYKWLNYSINGSRNKAGNGQDQTTWYLTLSMPLWPGHGGATPYVSMRYNQDSDGGRGEQANLSGSFGGDNQYNYNVSGSHDNYSGSSGSVSGSWEGSKATVNGSYSTGSGYNSTSVGMSGGIVAHSGGVTFSPYNSDNYALIEAKGAEGAKVAGSAGSTIDSSGYALSPSLVPYQQNRVAINPEGSDLGVEFENTAQEVVPRAGSVVKVKFTTHTGTPLLIVSTTKGEPLPFGADVFDDENTHIGAVSQGGVIYVKVSKPKGTLTIKWGEDVHNQCQVAYALNPSEPNQNSKNAIQRFASICQ</sequence>
<evidence type="ECO:0000313" key="13">
    <source>
        <dbReference type="EMBL" id="POZ33637.1"/>
    </source>
</evidence>
<evidence type="ECO:0000256" key="9">
    <source>
        <dbReference type="RuleBase" id="RU003884"/>
    </source>
</evidence>
<dbReference type="Pfam" id="PF13954">
    <property type="entry name" value="PapC_N"/>
    <property type="match status" value="1"/>
</dbReference>
<evidence type="ECO:0000256" key="3">
    <source>
        <dbReference type="ARBA" id="ARBA00022448"/>
    </source>
</evidence>
<evidence type="ECO:0000256" key="8">
    <source>
        <dbReference type="ARBA" id="ARBA00023237"/>
    </source>
</evidence>
<evidence type="ECO:0000256" key="10">
    <source>
        <dbReference type="SAM" id="Phobius"/>
    </source>
</evidence>
<dbReference type="RefSeq" id="WP_103949045.1">
    <property type="nucleotide sequence ID" value="NZ_PQVT01000001.1"/>
</dbReference>
<name>A0ABX5A7H8_9ENTR</name>
<keyword evidence="9" id="KW-1029">Fimbrium biogenesis</keyword>
<dbReference type="EMBL" id="PQVW01000001">
    <property type="protein sequence ID" value="POZ33637.1"/>
    <property type="molecule type" value="Genomic_DNA"/>
</dbReference>
<reference evidence="13 14" key="1">
    <citation type="submission" date="2018-02" db="EMBL/GenBank/DDBJ databases">
        <title>Lelliotia aquatilis sp. nov., isolated from drinking water.</title>
        <authorList>
            <person name="Kaempfer P."/>
            <person name="Glaeser S."/>
            <person name="Exner M."/>
            <person name="Doijad S."/>
            <person name="Chakraborty T."/>
        </authorList>
    </citation>
    <scope>NUCLEOTIDE SEQUENCE [LARGE SCALE GENOMIC DNA]</scope>
    <source>
        <strain evidence="13 14">6331-17</strain>
    </source>
</reference>
<feature type="transmembrane region" description="Helical" evidence="10">
    <location>
        <begin position="12"/>
        <end position="34"/>
    </location>
</feature>
<feature type="domain" description="PapC N-terminal" evidence="12">
    <location>
        <begin position="57"/>
        <end position="204"/>
    </location>
</feature>
<dbReference type="PANTHER" id="PTHR30451:SF20">
    <property type="entry name" value="FIMBRIAE USHER"/>
    <property type="match status" value="1"/>
</dbReference>
<evidence type="ECO:0000259" key="11">
    <source>
        <dbReference type="Pfam" id="PF13953"/>
    </source>
</evidence>
<keyword evidence="3 9" id="KW-0813">Transport</keyword>
<protein>
    <submittedName>
        <fullName evidence="13">Fimbrial biogenesis outer membrane usher protein</fullName>
    </submittedName>
</protein>
<keyword evidence="5 9" id="KW-0812">Transmembrane</keyword>
<proteinExistence type="inferred from homology"/>
<evidence type="ECO:0000256" key="7">
    <source>
        <dbReference type="ARBA" id="ARBA00023136"/>
    </source>
</evidence>
<dbReference type="InterPro" id="IPR037224">
    <property type="entry name" value="PapC_N_sf"/>
</dbReference>
<dbReference type="InterPro" id="IPR043142">
    <property type="entry name" value="PapC-like_C_sf"/>
</dbReference>
<dbReference type="InterPro" id="IPR018030">
    <property type="entry name" value="Fimbrial_membr_usher_CS"/>
</dbReference>
<evidence type="ECO:0000259" key="12">
    <source>
        <dbReference type="Pfam" id="PF13954"/>
    </source>
</evidence>
<comment type="caution">
    <text evidence="13">The sequence shown here is derived from an EMBL/GenBank/DDBJ whole genome shotgun (WGS) entry which is preliminary data.</text>
</comment>
<evidence type="ECO:0000256" key="2">
    <source>
        <dbReference type="ARBA" id="ARBA00008064"/>
    </source>
</evidence>
<dbReference type="PANTHER" id="PTHR30451">
    <property type="entry name" value="OUTER MEMBRANE USHER PROTEIN"/>
    <property type="match status" value="1"/>
</dbReference>
<dbReference type="Pfam" id="PF13953">
    <property type="entry name" value="PapC_C"/>
    <property type="match status" value="1"/>
</dbReference>
<keyword evidence="8 9" id="KW-0998">Cell outer membrane</keyword>
<evidence type="ECO:0000256" key="5">
    <source>
        <dbReference type="ARBA" id="ARBA00022692"/>
    </source>
</evidence>
<dbReference type="SUPFAM" id="SSF141729">
    <property type="entry name" value="FimD N-terminal domain-like"/>
    <property type="match status" value="1"/>
</dbReference>
<dbReference type="Gene3D" id="3.10.20.410">
    <property type="match status" value="1"/>
</dbReference>
<dbReference type="Proteomes" id="UP000237025">
    <property type="component" value="Unassembled WGS sequence"/>
</dbReference>
<dbReference type="InterPro" id="IPR042186">
    <property type="entry name" value="FimD_plug_dom"/>
</dbReference>
<keyword evidence="4" id="KW-1134">Transmembrane beta strand</keyword>
<dbReference type="InterPro" id="IPR025885">
    <property type="entry name" value="PapC_N"/>
</dbReference>
<evidence type="ECO:0000256" key="6">
    <source>
        <dbReference type="ARBA" id="ARBA00022729"/>
    </source>
</evidence>
<feature type="domain" description="PapC-like C-terminal" evidence="11">
    <location>
        <begin position="783"/>
        <end position="844"/>
    </location>
</feature>
<keyword evidence="14" id="KW-1185">Reference proteome</keyword>
<evidence type="ECO:0000313" key="14">
    <source>
        <dbReference type="Proteomes" id="UP000237025"/>
    </source>
</evidence>
<keyword evidence="10" id="KW-1133">Transmembrane helix</keyword>
<comment type="similarity">
    <text evidence="2 9">Belongs to the fimbrial export usher family.</text>
</comment>